<feature type="compositionally biased region" description="Low complexity" evidence="1">
    <location>
        <begin position="125"/>
        <end position="140"/>
    </location>
</feature>
<feature type="region of interest" description="Disordered" evidence="1">
    <location>
        <begin position="92"/>
        <end position="183"/>
    </location>
</feature>
<dbReference type="PROSITE" id="PS00028">
    <property type="entry name" value="ZINC_FINGER_C2H2_1"/>
    <property type="match status" value="1"/>
</dbReference>
<accession>A0A1Q9EY85</accession>
<gene>
    <name evidence="3" type="ORF">AK812_SmicGene3814</name>
</gene>
<feature type="region of interest" description="Disordered" evidence="1">
    <location>
        <begin position="293"/>
        <end position="312"/>
    </location>
</feature>
<dbReference type="InterPro" id="IPR036397">
    <property type="entry name" value="RNaseH_sf"/>
</dbReference>
<dbReference type="InterPro" id="IPR036691">
    <property type="entry name" value="Endo/exonu/phosph_ase_sf"/>
</dbReference>
<dbReference type="SUPFAM" id="SSF56219">
    <property type="entry name" value="DNase I-like"/>
    <property type="match status" value="1"/>
</dbReference>
<evidence type="ECO:0000313" key="3">
    <source>
        <dbReference type="EMBL" id="OLQ12323.1"/>
    </source>
</evidence>
<evidence type="ECO:0000256" key="1">
    <source>
        <dbReference type="SAM" id="MobiDB-lite"/>
    </source>
</evidence>
<reference evidence="3 4" key="1">
    <citation type="submission" date="2016-02" db="EMBL/GenBank/DDBJ databases">
        <title>Genome analysis of coral dinoflagellate symbionts highlights evolutionary adaptations to a symbiotic lifestyle.</title>
        <authorList>
            <person name="Aranda M."/>
            <person name="Li Y."/>
            <person name="Liew Y.J."/>
            <person name="Baumgarten S."/>
            <person name="Simakov O."/>
            <person name="Wilson M."/>
            <person name="Piel J."/>
            <person name="Ashoor H."/>
            <person name="Bougouffa S."/>
            <person name="Bajic V.B."/>
            <person name="Ryu T."/>
            <person name="Ravasi T."/>
            <person name="Bayer T."/>
            <person name="Micklem G."/>
            <person name="Kim H."/>
            <person name="Bhak J."/>
            <person name="Lajeunesse T.C."/>
            <person name="Voolstra C.R."/>
        </authorList>
    </citation>
    <scope>NUCLEOTIDE SEQUENCE [LARGE SCALE GENOMIC DNA]</scope>
    <source>
        <strain evidence="3 4">CCMP2467</strain>
    </source>
</reference>
<dbReference type="SUPFAM" id="SSF53098">
    <property type="entry name" value="Ribonuclease H-like"/>
    <property type="match status" value="1"/>
</dbReference>
<dbReference type="OrthoDB" id="440201at2759"/>
<dbReference type="EMBL" id="LSRX01000045">
    <property type="protein sequence ID" value="OLQ12323.1"/>
    <property type="molecule type" value="Genomic_DNA"/>
</dbReference>
<comment type="caution">
    <text evidence="3">The sequence shown here is derived from an EMBL/GenBank/DDBJ whole genome shotgun (WGS) entry which is preliminary data.</text>
</comment>
<keyword evidence="4" id="KW-1185">Reference proteome</keyword>
<dbReference type="GO" id="GO:0003676">
    <property type="term" value="F:nucleic acid binding"/>
    <property type="evidence" value="ECO:0007669"/>
    <property type="project" value="InterPro"/>
</dbReference>
<dbReference type="Proteomes" id="UP000186817">
    <property type="component" value="Unassembled WGS sequence"/>
</dbReference>
<sequence length="2806" mass="306835">MLAHKQDDLQHFVLCRLDIHHSAEDEIITSSLEHEIAEVEGGCTVGRGQPASFPLLGYFWRERRRRTLARTLVRAAQSKWIDVPRAKLAQVAWERQKPESQPTYTAEPRSPRRRKSPRPRGQKGAGKQAPAGTPQPTQPKGHAKGSGGKGDTASSAPDLSQLPVMPQFRVPAPPKPVSENAASEDRRILDTLMAQLTSSGIPLTPEVDALVTQYRSENVQLHGKKLHHLVAKQTQAHKELSRLSSERQTFEKTWCDYLNKLVTLVQTQVEQRQKTLEAFEASEDGWRRQLSEATTQLAQSTGGKASVDASAMEEDDEFVDLEIEREAERKQAQEDTAAKFESLMQSLQTAQQQAAQAVTREGSRTPRRRAKVEKVDVDSSPEPSAEAFANASKSALPVPALPKDALQCEFEVAAVACNPLFSLLVDERAVGQQEEADRYAWCPPTWLRATGPTGEGPCLPSTFRVPLCSMGGAGVELDAVEHGQPGFGVICDASPRHLASRDRLDVQFPCTGIGRRVLFSETVDLTVYDPRACLSRGASFSAARTAYRGDVVRSSRRFPRPLSEFKDGSLSNLAPFTSALACQPTPAIPILECKDGSLSNLAPALFPPANPAFAMPSSDSRRPGGCDDGPSLLKHLFEILALAQPEPSSDAAKRYALFDPEDDVRMLWPSCSRKGMMSMVGSHLASGAEIWLCLFSQLDPAAKDNKPVTFLMMVKGYPPVTLQGGRQWSLLDFASYAASQLDEPVRRVQLLTTSVPGIQEPQVIVTEGDANIDLAAVETVLPVDLRGFGAGVMPTALSPGMTCDDVLRAVQLLDTSLQTTMSSVSTSDLFLQDAQGQVYEELPAHLLHMQWLVVRKRGDFSPWHLALPTSTTTTTTTTTTHMQPVYADHRTVQFIMVGAGTTVRLPEVPYNQADPQVALLELLRALVRLGRLGTAFQVQLAPVLPRTSSSSRFVVPLLHTPEQQATTQGQMITVLYDPGVDGSQIHTMVLEAGTRASEILSEAQRRSGAQLYVNGVLSNVCSRPLLNGDLIQQLGGRFQGTARNAGPLLDDISRLRCLTFPMHLPALGLFLAPHGEIVAPLVGSHSLEGVVGDAFEDRLDHLGRPARTSKRLTVFQPGHAPHVLWVPTPLTPSVAEAVALLSDTGLFQAGTTLVEAASYVEVWAADAFIAVPSEATWITCTIGDPFAVLYYTCFCMQLRVSRLVTQRCLPTAAFHNQVLVLDDLLPCSDSQREAQLCFAAPNDNLRHALASFQLEALCIAKPSASLLHSAAAALLAHLPVRSPDIQADAAMLFVDGSFEHATSTWAVAVVVHQLGQWTWAGYLADAVPADLAPTSAYEGELFGQFVAQGIIASLEVPAVVFFDNTFASLAATAQTSTCARTALSRAAASLHFLCHVTGCPPVAQHVKSHSGHPGNELADSIAKAVLKGSLAPRPLSDEHIFSYVLQGDFNALWVHRAHRQQGVWPQFYEHGEASPVVPWPQHSRFEAPADWALEGQTNTERTFQLKGNLATYNTLSATSSLQRQQAFEGPVVQDGMLRLSGPSPEGRGGCQFWADVKAIPGGSMQHFSVHFRHPRLLVVLYQAGGLKLAFVVGHAPDSTASADVRAAWWGMLKDRLHSLPPNTAPILLVDANARYRSPQDGETAEMYANANAHAFDVLLQEYQLRRTPACDDHGAPFPTWRSPQGVWACLDYIAAPAFWQEGFQPLGVLPILDTHAGIDHQPVVAKLSVTLKVPERPKCRFNVDRMRSPEGIGVIRDALRNLPACPWHLDVDDHLSAINRHFHQCIQTHFLQPAHGARKPGVSAFTMELLWAKRQCRRRHQRREHLHRRRLLALCLQAWRGTSSSFVTSHRGGSLDIRAHDLCCAEHIANMQWLCKHLRRSFKHDEAVYARIVFQQARHDGPAHLARLLRSVLKVGRSYKPPRVAQGIDGPAGLETDPHAVKKLFGEHFASIEAATPCSLLDLCQSSQPAEAMRLLADGLPTPVELASAFACLKHNKASGLSSIPAEFYSACPIESAVAHLPLLYKMTTRCKCPLLWSGLLAVPLPKPNKPSHQVTGYRSIALQEPAAKAVSKSMRPALITGFQAVCLDSVGGARPDVATDFPASSVQLHIRALQRQGLSGSVVFVDGVSAFYAVRRELLFTCSLQQVLDRVHELPIENEVRRRFVQGLQERGALASANVPDALQRLLQTTFRATWFTTNPAEQEVQHTSAGTIPGAPLADLLFQFCLDLVLHALSDHLEAEDIQARISHESAESCSAAPLSWLDDLAILLQARSPERAAPDASRATTLIGHYLSIVGIQLNTQAGKTEAIIVWRGPGCQAAKRETMVNQGATVPLVLPDGTMGRLRCVLDYVHLGSKRAADGDLHSTLDHRHGEARSVYKAVKQRLLTNQFLTLTERQLLFASLVISRFMHGSGTWVFQTMGVQRRYHSLYLGLLRGAVRPLYGFSCTRLAPDEICILLRAMLPAEALAQSRVRVLAGLGRCGGRFLQAQCAADPDWVAALRGDVTLIAGALADAELEQYAMSFPDAALAWIQAWPWTKERTRARLALFRRTVLRTRNDRHEQVCNKAKAHNRVLDLGVALYRLEDSRPSDRVHPCTECNAAFLTKAAAAAHRAACHGVRSDAAYAVGTACEVCRRQFWGTKRLAQHFRSSPRCAAVYREADLPNADVEVLADKRMPPQALIGPAPWWSTMVHEPAKPPVLTPSAMNYLHKLLAMRVEGQIPLFFRLLACSVELYGRDVVLAAIQSVQGSSDWLLAVQVAEILGQDCELHTFVADQSMAAFQAGTLIIGPAAAVREILAECWLHL</sequence>
<feature type="compositionally biased region" description="Polar residues" evidence="1">
    <location>
        <begin position="293"/>
        <end position="303"/>
    </location>
</feature>
<name>A0A1Q9EY85_SYMMI</name>
<feature type="domain" description="C2H2-type" evidence="2">
    <location>
        <begin position="2597"/>
        <end position="2618"/>
    </location>
</feature>
<feature type="region of interest" description="Disordered" evidence="1">
    <location>
        <begin position="357"/>
        <end position="388"/>
    </location>
</feature>
<dbReference type="InterPro" id="IPR013087">
    <property type="entry name" value="Znf_C2H2_type"/>
</dbReference>
<dbReference type="Gene3D" id="3.30.420.10">
    <property type="entry name" value="Ribonuclease H-like superfamily/Ribonuclease H"/>
    <property type="match status" value="1"/>
</dbReference>
<protein>
    <recommendedName>
        <fullName evidence="2">C2H2-type domain-containing protein</fullName>
    </recommendedName>
</protein>
<evidence type="ECO:0000313" key="4">
    <source>
        <dbReference type="Proteomes" id="UP000186817"/>
    </source>
</evidence>
<evidence type="ECO:0000259" key="2">
    <source>
        <dbReference type="PROSITE" id="PS00028"/>
    </source>
</evidence>
<feature type="compositionally biased region" description="Basic residues" evidence="1">
    <location>
        <begin position="111"/>
        <end position="121"/>
    </location>
</feature>
<dbReference type="InterPro" id="IPR012337">
    <property type="entry name" value="RNaseH-like_sf"/>
</dbReference>
<proteinExistence type="predicted"/>
<organism evidence="3 4">
    <name type="scientific">Symbiodinium microadriaticum</name>
    <name type="common">Dinoflagellate</name>
    <name type="synonym">Zooxanthella microadriatica</name>
    <dbReference type="NCBI Taxonomy" id="2951"/>
    <lineage>
        <taxon>Eukaryota</taxon>
        <taxon>Sar</taxon>
        <taxon>Alveolata</taxon>
        <taxon>Dinophyceae</taxon>
        <taxon>Suessiales</taxon>
        <taxon>Symbiodiniaceae</taxon>
        <taxon>Symbiodinium</taxon>
    </lineage>
</organism>